<feature type="transmembrane region" description="Helical" evidence="1">
    <location>
        <begin position="44"/>
        <end position="64"/>
    </location>
</feature>
<evidence type="ECO:0000256" key="1">
    <source>
        <dbReference type="SAM" id="Phobius"/>
    </source>
</evidence>
<accession>A0A542DJR3</accession>
<organism evidence="2 3">
    <name type="scientific">Amycolatopsis cihanbeyliensis</name>
    <dbReference type="NCBI Taxonomy" id="1128664"/>
    <lineage>
        <taxon>Bacteria</taxon>
        <taxon>Bacillati</taxon>
        <taxon>Actinomycetota</taxon>
        <taxon>Actinomycetes</taxon>
        <taxon>Pseudonocardiales</taxon>
        <taxon>Pseudonocardiaceae</taxon>
        <taxon>Amycolatopsis</taxon>
    </lineage>
</organism>
<name>A0A542DJR3_AMYCI</name>
<dbReference type="AlphaFoldDB" id="A0A542DJR3"/>
<gene>
    <name evidence="2" type="ORF">FB471_3098</name>
</gene>
<comment type="caution">
    <text evidence="2">The sequence shown here is derived from an EMBL/GenBank/DDBJ whole genome shotgun (WGS) entry which is preliminary data.</text>
</comment>
<protein>
    <submittedName>
        <fullName evidence="2">DUF3093 family protein</fullName>
    </submittedName>
</protein>
<dbReference type="Proteomes" id="UP000320876">
    <property type="component" value="Unassembled WGS sequence"/>
</dbReference>
<proteinExistence type="predicted"/>
<keyword evidence="1" id="KW-0472">Membrane</keyword>
<sequence>MTEPAAETTIYHEPGAGGAPLLWGPAFALAGYLAELSLGGPTHIFAWVLVGVVLLLLSAAWVYARRRFLLVRVTPSMLWQGRETLPVARIAELAEIDAPLGTRVLGGGWTVPRKYTEVPVRLDDGSLALAWARDGERLRSALHEARKAG</sequence>
<dbReference type="RefSeq" id="WP_141999005.1">
    <property type="nucleotide sequence ID" value="NZ_VFML01000001.1"/>
</dbReference>
<keyword evidence="1" id="KW-1133">Transmembrane helix</keyword>
<reference evidence="2 3" key="1">
    <citation type="submission" date="2019-06" db="EMBL/GenBank/DDBJ databases">
        <title>Sequencing the genomes of 1000 actinobacteria strains.</title>
        <authorList>
            <person name="Klenk H.-P."/>
        </authorList>
    </citation>
    <scope>NUCLEOTIDE SEQUENCE [LARGE SCALE GENOMIC DNA]</scope>
    <source>
        <strain evidence="2 3">DSM 45679</strain>
    </source>
</reference>
<dbReference type="OrthoDB" id="4773470at2"/>
<evidence type="ECO:0000313" key="3">
    <source>
        <dbReference type="Proteomes" id="UP000320876"/>
    </source>
</evidence>
<evidence type="ECO:0000313" key="2">
    <source>
        <dbReference type="EMBL" id="TQJ03342.1"/>
    </source>
</evidence>
<keyword evidence="3" id="KW-1185">Reference proteome</keyword>
<dbReference type="EMBL" id="VFML01000001">
    <property type="protein sequence ID" value="TQJ03342.1"/>
    <property type="molecule type" value="Genomic_DNA"/>
</dbReference>
<keyword evidence="1" id="KW-0812">Transmembrane</keyword>